<dbReference type="InterPro" id="IPR010352">
    <property type="entry name" value="DUF945"/>
</dbReference>
<dbReference type="Proteomes" id="UP001057998">
    <property type="component" value="Chromosome 1"/>
</dbReference>
<dbReference type="RefSeq" id="WP_255387983.1">
    <property type="nucleotide sequence ID" value="NZ_CP101508.1"/>
</dbReference>
<dbReference type="EMBL" id="CP101508">
    <property type="protein sequence ID" value="UTV26773.1"/>
    <property type="molecule type" value="Genomic_DNA"/>
</dbReference>
<keyword evidence="3" id="KW-1185">Reference proteome</keyword>
<accession>A0ABY5GEG1</accession>
<evidence type="ECO:0000313" key="3">
    <source>
        <dbReference type="Proteomes" id="UP001057998"/>
    </source>
</evidence>
<organism evidence="2 3">
    <name type="scientific">Photobacterium atrarenae</name>
    <dbReference type="NCBI Taxonomy" id="865757"/>
    <lineage>
        <taxon>Bacteria</taxon>
        <taxon>Pseudomonadati</taxon>
        <taxon>Pseudomonadota</taxon>
        <taxon>Gammaproteobacteria</taxon>
        <taxon>Vibrionales</taxon>
        <taxon>Vibrionaceae</taxon>
        <taxon>Photobacterium</taxon>
    </lineage>
</organism>
<protein>
    <submittedName>
        <fullName evidence="2">YdgA family protein</fullName>
    </submittedName>
</protein>
<sequence length="437" mass="47703">MLKKIGAIGGAVSIILCWPLATGQIGERIYLDTVGQYENPYLTISNESYDRGYLSSDVVSRLEVKDDWKSLFDEEGLPTVWYVRHQVKHGVLGLESTSELVLDEAFKPVADKLWGEGVTPIRFTTSTALTRTTEFSITMNPIAFQDEQGANADVTSFVMTGTVDSQGSGEFHYQLPEANLTTTAREAMTLTGLEGSGQGVMDGQFWIGSQSLKVDHISFHNIEADQGVALDNLMVAMTNRLVQPEPAEGETEVNSMLTNTNSVRVDRVVALDGQEYQNFNFQVALSDMDYPAISRLGEVAEGIEQEMTQAQAEEAALALDLLVAKGLKFAVEQLSVETPKGAVTSHLNLEVAPGIARASQNLASITEKLQGDFSLQLPIALVEANPAMLEKATMMEQNGIVEKGAEYYRLNMKVDGDQIILASGDQLPLAMLMMLFM</sequence>
<name>A0ABY5GEG1_9GAMM</name>
<keyword evidence="1" id="KW-0175">Coiled coil</keyword>
<evidence type="ECO:0000256" key="1">
    <source>
        <dbReference type="SAM" id="Coils"/>
    </source>
</evidence>
<evidence type="ECO:0000313" key="2">
    <source>
        <dbReference type="EMBL" id="UTV26773.1"/>
    </source>
</evidence>
<reference evidence="2" key="1">
    <citation type="submission" date="2022-07" db="EMBL/GenBank/DDBJ databases">
        <title>Genome sequencing of Photobacterium atrarenae GJH2-4.</title>
        <authorList>
            <person name="Park S.-J."/>
        </authorList>
    </citation>
    <scope>NUCLEOTIDE SEQUENCE</scope>
    <source>
        <strain evidence="2">GJH2-4</strain>
    </source>
</reference>
<dbReference type="Pfam" id="PF06097">
    <property type="entry name" value="DUF945"/>
    <property type="match status" value="1"/>
</dbReference>
<proteinExistence type="predicted"/>
<gene>
    <name evidence="2" type="ORF">NNL38_10435</name>
</gene>
<feature type="coiled-coil region" evidence="1">
    <location>
        <begin position="293"/>
        <end position="320"/>
    </location>
</feature>